<feature type="transmembrane region" description="Helical" evidence="1">
    <location>
        <begin position="287"/>
        <end position="306"/>
    </location>
</feature>
<organism evidence="3 4">
    <name type="scientific">Corallococcus carmarthensis</name>
    <dbReference type="NCBI Taxonomy" id="2316728"/>
    <lineage>
        <taxon>Bacteria</taxon>
        <taxon>Pseudomonadati</taxon>
        <taxon>Myxococcota</taxon>
        <taxon>Myxococcia</taxon>
        <taxon>Myxococcales</taxon>
        <taxon>Cystobacterineae</taxon>
        <taxon>Myxococcaceae</taxon>
        <taxon>Corallococcus</taxon>
    </lineage>
</organism>
<feature type="transmembrane region" description="Helical" evidence="1">
    <location>
        <begin position="201"/>
        <end position="222"/>
    </location>
</feature>
<feature type="transmembrane region" description="Helical" evidence="1">
    <location>
        <begin position="327"/>
        <end position="346"/>
    </location>
</feature>
<keyword evidence="4" id="KW-1185">Reference proteome</keyword>
<feature type="transmembrane region" description="Helical" evidence="1">
    <location>
        <begin position="109"/>
        <end position="127"/>
    </location>
</feature>
<dbReference type="OrthoDB" id="5523349at2"/>
<feature type="transmembrane region" description="Helical" evidence="1">
    <location>
        <begin position="352"/>
        <end position="372"/>
    </location>
</feature>
<feature type="transmembrane region" description="Helical" evidence="1">
    <location>
        <begin position="243"/>
        <end position="267"/>
    </location>
</feature>
<dbReference type="Proteomes" id="UP000268313">
    <property type="component" value="Unassembled WGS sequence"/>
</dbReference>
<keyword evidence="1" id="KW-0812">Transmembrane</keyword>
<evidence type="ECO:0000259" key="2">
    <source>
        <dbReference type="Pfam" id="PF07786"/>
    </source>
</evidence>
<accession>A0A3A8KHX9</accession>
<sequence length="395" mass="43768">MPFRPRAFFRKDFPMQREQVPGAGSASGRLEAVDAMRGTVMLLVFLSHFADAYLYPLGGEAAHLRERMNLLTMMATPGFMVISGLMLGLLHARSRDFGPLRTRLQRRGLFLLTAGHLLIVPTCRFWANEPLYLLRILPVTDTLGLALLLGPWVVTRLNGRARAALGLGLFALSWTVSLFWWPESAVARTLKEAFFGQRELSVLLSSFPVVPWLGVYLVGSMFGEWLGTWGRADVKGVGRRFEFVGLGIATFGGGLMVIHIAVHHLWHGAGLNTLMALTSQAQKYPPGPAYVALYGGTVLALMGLLMRAEQAGYLSRYLKAASVIGRHSLLAFVLQFYVYYVGLYLLRLHYTSLWPLLFVLTAVLQWCALYAWDLRGRAREASARLPAGVPVSGAR</sequence>
<feature type="transmembrane region" description="Helical" evidence="1">
    <location>
        <begin position="70"/>
        <end position="89"/>
    </location>
</feature>
<evidence type="ECO:0000313" key="3">
    <source>
        <dbReference type="EMBL" id="RKH03935.1"/>
    </source>
</evidence>
<gene>
    <name evidence="3" type="ORF">D7X32_12490</name>
</gene>
<keyword evidence="1" id="KW-0472">Membrane</keyword>
<dbReference type="InterPro" id="IPR012429">
    <property type="entry name" value="HGSNAT_cat"/>
</dbReference>
<feature type="domain" description="Heparan-alpha-glucosaminide N-acetyltransferase catalytic" evidence="2">
    <location>
        <begin position="29"/>
        <end position="233"/>
    </location>
</feature>
<proteinExistence type="predicted"/>
<dbReference type="EMBL" id="RAWE01000034">
    <property type="protein sequence ID" value="RKH03935.1"/>
    <property type="molecule type" value="Genomic_DNA"/>
</dbReference>
<evidence type="ECO:0000313" key="4">
    <source>
        <dbReference type="Proteomes" id="UP000268313"/>
    </source>
</evidence>
<feature type="transmembrane region" description="Helical" evidence="1">
    <location>
        <begin position="133"/>
        <end position="154"/>
    </location>
</feature>
<reference evidence="4" key="1">
    <citation type="submission" date="2018-09" db="EMBL/GenBank/DDBJ databases">
        <authorList>
            <person name="Livingstone P.G."/>
            <person name="Whitworth D.E."/>
        </authorList>
    </citation>
    <scope>NUCLEOTIDE SEQUENCE [LARGE SCALE GENOMIC DNA]</scope>
    <source>
        <strain evidence="4">CA043D</strain>
    </source>
</reference>
<feature type="transmembrane region" description="Helical" evidence="1">
    <location>
        <begin position="39"/>
        <end position="58"/>
    </location>
</feature>
<keyword evidence="1" id="KW-1133">Transmembrane helix</keyword>
<evidence type="ECO:0000256" key="1">
    <source>
        <dbReference type="SAM" id="Phobius"/>
    </source>
</evidence>
<dbReference type="RefSeq" id="WP_120602756.1">
    <property type="nucleotide sequence ID" value="NZ_JABFJX010000057.1"/>
</dbReference>
<dbReference type="AlphaFoldDB" id="A0A3A8KHX9"/>
<protein>
    <submittedName>
        <fullName evidence="3">DUF1624 domain-containing protein</fullName>
    </submittedName>
</protein>
<comment type="caution">
    <text evidence="3">The sequence shown here is derived from an EMBL/GenBank/DDBJ whole genome shotgun (WGS) entry which is preliminary data.</text>
</comment>
<name>A0A3A8KHX9_9BACT</name>
<feature type="transmembrane region" description="Helical" evidence="1">
    <location>
        <begin position="161"/>
        <end position="181"/>
    </location>
</feature>
<dbReference type="Pfam" id="PF07786">
    <property type="entry name" value="HGSNAT_cat"/>
    <property type="match status" value="1"/>
</dbReference>